<dbReference type="EMBL" id="MNCJ02000330">
    <property type="protein sequence ID" value="KAF5765389.1"/>
    <property type="molecule type" value="Genomic_DNA"/>
</dbReference>
<dbReference type="PANTHER" id="PTHR33975:SF2">
    <property type="entry name" value="MYELIN-ASSOCIATED OLIGODENDROCYTE BASIC PROTEIN"/>
    <property type="match status" value="1"/>
</dbReference>
<evidence type="ECO:0000313" key="2">
    <source>
        <dbReference type="Proteomes" id="UP000215914"/>
    </source>
</evidence>
<keyword evidence="2" id="KW-1185">Reference proteome</keyword>
<dbReference type="Pfam" id="PF07466">
    <property type="entry name" value="DUF1517"/>
    <property type="match status" value="1"/>
</dbReference>
<dbReference type="InterPro" id="IPR010903">
    <property type="entry name" value="DUF1517"/>
</dbReference>
<proteinExistence type="predicted"/>
<accession>A0A9K3E1K2</accession>
<dbReference type="InterPro" id="IPR053023">
    <property type="entry name" value="FLAP_modulator"/>
</dbReference>
<reference evidence="1" key="1">
    <citation type="journal article" date="2017" name="Nature">
        <title>The sunflower genome provides insights into oil metabolism, flowering and Asterid evolution.</title>
        <authorList>
            <person name="Badouin H."/>
            <person name="Gouzy J."/>
            <person name="Grassa C.J."/>
            <person name="Murat F."/>
            <person name="Staton S.E."/>
            <person name="Cottret L."/>
            <person name="Lelandais-Briere C."/>
            <person name="Owens G.L."/>
            <person name="Carrere S."/>
            <person name="Mayjonade B."/>
            <person name="Legrand L."/>
            <person name="Gill N."/>
            <person name="Kane N.C."/>
            <person name="Bowers J.E."/>
            <person name="Hubner S."/>
            <person name="Bellec A."/>
            <person name="Berard A."/>
            <person name="Berges H."/>
            <person name="Blanchet N."/>
            <person name="Boniface M.C."/>
            <person name="Brunel D."/>
            <person name="Catrice O."/>
            <person name="Chaidir N."/>
            <person name="Claudel C."/>
            <person name="Donnadieu C."/>
            <person name="Faraut T."/>
            <person name="Fievet G."/>
            <person name="Helmstetter N."/>
            <person name="King M."/>
            <person name="Knapp S.J."/>
            <person name="Lai Z."/>
            <person name="Le Paslier M.C."/>
            <person name="Lippi Y."/>
            <person name="Lorenzon L."/>
            <person name="Mandel J.R."/>
            <person name="Marage G."/>
            <person name="Marchand G."/>
            <person name="Marquand E."/>
            <person name="Bret-Mestries E."/>
            <person name="Morien E."/>
            <person name="Nambeesan S."/>
            <person name="Nguyen T."/>
            <person name="Pegot-Espagnet P."/>
            <person name="Pouilly N."/>
            <person name="Raftis F."/>
            <person name="Sallet E."/>
            <person name="Schiex T."/>
            <person name="Thomas J."/>
            <person name="Vandecasteele C."/>
            <person name="Vares D."/>
            <person name="Vear F."/>
            <person name="Vautrin S."/>
            <person name="Crespi M."/>
            <person name="Mangin B."/>
            <person name="Burke J.M."/>
            <person name="Salse J."/>
            <person name="Munos S."/>
            <person name="Vincourt P."/>
            <person name="Rieseberg L.H."/>
            <person name="Langlade N.B."/>
        </authorList>
    </citation>
    <scope>NUCLEOTIDE SEQUENCE</scope>
    <source>
        <tissue evidence="1">Leaves</tissue>
    </source>
</reference>
<sequence length="82" mass="9584">MYYKSTLALLRHRDYCISGYSSVDLKWRRGEGEKQFKHLYIEERAKFNEETLVDVSDIRMKSAASESSNDDYAVVSLLIRLS</sequence>
<evidence type="ECO:0000313" key="1">
    <source>
        <dbReference type="EMBL" id="KAF5765389.1"/>
    </source>
</evidence>
<dbReference type="Proteomes" id="UP000215914">
    <property type="component" value="Unassembled WGS sequence"/>
</dbReference>
<dbReference type="PANTHER" id="PTHR33975">
    <property type="entry name" value="MYELIN-ASSOCIATED OLIGODENDROCYTE BASIC PROTEIN"/>
    <property type="match status" value="1"/>
</dbReference>
<name>A0A9K3E1K2_HELAN</name>
<comment type="caution">
    <text evidence="1">The sequence shown here is derived from an EMBL/GenBank/DDBJ whole genome shotgun (WGS) entry which is preliminary data.</text>
</comment>
<dbReference type="Gramene" id="mRNA:HanXRQr2_Chr15g0703261">
    <property type="protein sequence ID" value="mRNA:HanXRQr2_Chr15g0703261"/>
    <property type="gene ID" value="HanXRQr2_Chr15g0703261"/>
</dbReference>
<reference evidence="1" key="2">
    <citation type="submission" date="2020-06" db="EMBL/GenBank/DDBJ databases">
        <title>Helianthus annuus Genome sequencing and assembly Release 2.</title>
        <authorList>
            <person name="Gouzy J."/>
            <person name="Langlade N."/>
            <person name="Munos S."/>
        </authorList>
    </citation>
    <scope>NUCLEOTIDE SEQUENCE</scope>
    <source>
        <tissue evidence="1">Leaves</tissue>
    </source>
</reference>
<protein>
    <submittedName>
        <fullName evidence="1">Uncharacterized protein</fullName>
    </submittedName>
</protein>
<gene>
    <name evidence="1" type="ORF">HanXRQr2_Chr15g0703261</name>
</gene>
<dbReference type="AlphaFoldDB" id="A0A9K3E1K2"/>
<organism evidence="1 2">
    <name type="scientific">Helianthus annuus</name>
    <name type="common">Common sunflower</name>
    <dbReference type="NCBI Taxonomy" id="4232"/>
    <lineage>
        <taxon>Eukaryota</taxon>
        <taxon>Viridiplantae</taxon>
        <taxon>Streptophyta</taxon>
        <taxon>Embryophyta</taxon>
        <taxon>Tracheophyta</taxon>
        <taxon>Spermatophyta</taxon>
        <taxon>Magnoliopsida</taxon>
        <taxon>eudicotyledons</taxon>
        <taxon>Gunneridae</taxon>
        <taxon>Pentapetalae</taxon>
        <taxon>asterids</taxon>
        <taxon>campanulids</taxon>
        <taxon>Asterales</taxon>
        <taxon>Asteraceae</taxon>
        <taxon>Asteroideae</taxon>
        <taxon>Heliantheae alliance</taxon>
        <taxon>Heliantheae</taxon>
        <taxon>Helianthus</taxon>
    </lineage>
</organism>